<evidence type="ECO:0000256" key="6">
    <source>
        <dbReference type="SAM" id="MobiDB-lite"/>
    </source>
</evidence>
<evidence type="ECO:0000256" key="5">
    <source>
        <dbReference type="ARBA" id="ARBA00023136"/>
    </source>
</evidence>
<feature type="transmembrane region" description="Helical" evidence="7">
    <location>
        <begin position="125"/>
        <end position="149"/>
    </location>
</feature>
<feature type="transmembrane region" description="Helical" evidence="7">
    <location>
        <begin position="433"/>
        <end position="455"/>
    </location>
</feature>
<feature type="transmembrane region" description="Helical" evidence="7">
    <location>
        <begin position="156"/>
        <end position="180"/>
    </location>
</feature>
<feature type="region of interest" description="Disordered" evidence="6">
    <location>
        <begin position="394"/>
        <end position="423"/>
    </location>
</feature>
<keyword evidence="10" id="KW-1185">Reference proteome</keyword>
<keyword evidence="5 7" id="KW-0472">Membrane</keyword>
<keyword evidence="8" id="KW-0732">Signal</keyword>
<dbReference type="FunCoup" id="E1ZD51">
    <property type="interactions" value="167"/>
</dbReference>
<dbReference type="GeneID" id="17355632"/>
<feature type="transmembrane region" description="Helical" evidence="7">
    <location>
        <begin position="467"/>
        <end position="488"/>
    </location>
</feature>
<keyword evidence="3 7" id="KW-0812">Transmembrane</keyword>
<feature type="region of interest" description="Disordered" evidence="6">
    <location>
        <begin position="91"/>
        <end position="113"/>
    </location>
</feature>
<dbReference type="RefSeq" id="XP_005848459.1">
    <property type="nucleotide sequence ID" value="XM_005848397.1"/>
</dbReference>
<evidence type="ECO:0000256" key="2">
    <source>
        <dbReference type="ARBA" id="ARBA00009142"/>
    </source>
</evidence>
<protein>
    <recommendedName>
        <fullName evidence="11">Membrane transporter protein</fullName>
    </recommendedName>
</protein>
<dbReference type="eggNOG" id="ENOG502QWNB">
    <property type="taxonomic scope" value="Eukaryota"/>
</dbReference>
<evidence type="ECO:0000256" key="3">
    <source>
        <dbReference type="ARBA" id="ARBA00022692"/>
    </source>
</evidence>
<dbReference type="PANTHER" id="PTHR14255:SF3">
    <property type="entry name" value="SULFITE EXPORTER TAUE_SAFE FAMILY PROTEIN 5-RELATED"/>
    <property type="match status" value="1"/>
</dbReference>
<evidence type="ECO:0000313" key="10">
    <source>
        <dbReference type="Proteomes" id="UP000008141"/>
    </source>
</evidence>
<dbReference type="PROSITE" id="PS51257">
    <property type="entry name" value="PROKAR_LIPOPROTEIN"/>
    <property type="match status" value="1"/>
</dbReference>
<gene>
    <name evidence="9" type="ORF">CHLNCDRAFT_144844</name>
</gene>
<sequence length="670" mass="68856">MQLARAATLLLLAAFACSAAEPHGSTPRDPLQSGAAAADDHAAAARLHPLLVPHSTACALASGWCPLELQPSELLLHSDAALGPTSIGSGGLNGSSASGSASEDDKGKDEPLPHKPLLPLSAWDVLGVVLASLALLLAASGGIGGGAILVPLNLMVLGFGTAPAVALSNITIVGGTLANLAFNVQRRHPARHGPLIDWDLIMVMEPSTILGALVGGYLNKILPGWLTTVSLSVLLALISYKTFNKGREIHARERDSLHHSLQRLSVVNSADYTFDAPATESLSSSEGEEGRPRGGRTPSPVGPLGLRPDSAASSGGSTAAEGPGAQPRLDLEAAEPAAPPSPTSERRPASHPLPIGEASAADELTLPLLSPIEEPQDTQLASADEQCAHGFRATPFGGKWPMAGSQAGGHKAPANGAGGTTRSSKRAAAWHPYLPWGKVAVLLLLLAGVVVSDVLKSQAACPSLPYWLAATAMVPVTLATLSAVRTYLLKKGAAQRASGHELLEGDVEWTPGSTLLYPALCSFAGLAAGIFGVGGGIIKARWLAVRENPAGPLMLEMGVLPEVAAATSATMIFFTSAFASVVFISFGAVQWDYAAMLFTMGLICTAAGQLLVLWVNQHIKSRSLLVFVMATVLSVSSVALAVQGAQSTAAAAAAHDLWHFHGICGTNRSA</sequence>
<dbReference type="OrthoDB" id="434519at2759"/>
<comment type="subcellular location">
    <subcellularLocation>
        <location evidence="1">Membrane</location>
        <topology evidence="1">Multi-pass membrane protein</topology>
    </subcellularLocation>
</comment>
<dbReference type="STRING" id="554065.E1ZD51"/>
<dbReference type="KEGG" id="cvr:CHLNCDRAFT_144844"/>
<feature type="transmembrane region" description="Helical" evidence="7">
    <location>
        <begin position="225"/>
        <end position="243"/>
    </location>
</feature>
<feature type="compositionally biased region" description="Basic and acidic residues" evidence="6">
    <location>
        <begin position="103"/>
        <end position="113"/>
    </location>
</feature>
<dbReference type="GO" id="GO:0016567">
    <property type="term" value="P:protein ubiquitination"/>
    <property type="evidence" value="ECO:0007669"/>
    <property type="project" value="TreeGrafter"/>
</dbReference>
<feature type="transmembrane region" description="Helical" evidence="7">
    <location>
        <begin position="559"/>
        <end position="587"/>
    </location>
</feature>
<evidence type="ECO:0008006" key="11">
    <source>
        <dbReference type="Google" id="ProtNLM"/>
    </source>
</evidence>
<keyword evidence="4 7" id="KW-1133">Transmembrane helix</keyword>
<evidence type="ECO:0000256" key="8">
    <source>
        <dbReference type="SAM" id="SignalP"/>
    </source>
</evidence>
<organism evidence="10">
    <name type="scientific">Chlorella variabilis</name>
    <name type="common">Green alga</name>
    <dbReference type="NCBI Taxonomy" id="554065"/>
    <lineage>
        <taxon>Eukaryota</taxon>
        <taxon>Viridiplantae</taxon>
        <taxon>Chlorophyta</taxon>
        <taxon>core chlorophytes</taxon>
        <taxon>Trebouxiophyceae</taxon>
        <taxon>Chlorellales</taxon>
        <taxon>Chlorellaceae</taxon>
        <taxon>Chlorella clade</taxon>
        <taxon>Chlorella</taxon>
    </lineage>
</organism>
<dbReference type="InParanoid" id="E1ZD51"/>
<feature type="compositionally biased region" description="Low complexity" evidence="6">
    <location>
        <begin position="310"/>
        <end position="325"/>
    </location>
</feature>
<name>E1ZD51_CHLVA</name>
<dbReference type="PANTHER" id="PTHR14255">
    <property type="entry name" value="CEREBLON"/>
    <property type="match status" value="1"/>
</dbReference>
<evidence type="ECO:0000256" key="7">
    <source>
        <dbReference type="SAM" id="Phobius"/>
    </source>
</evidence>
<evidence type="ECO:0000313" key="9">
    <source>
        <dbReference type="EMBL" id="EFN56357.1"/>
    </source>
</evidence>
<dbReference type="EMBL" id="GL433842">
    <property type="protein sequence ID" value="EFN56357.1"/>
    <property type="molecule type" value="Genomic_DNA"/>
</dbReference>
<dbReference type="InterPro" id="IPR002781">
    <property type="entry name" value="TM_pro_TauE-like"/>
</dbReference>
<feature type="signal peptide" evidence="8">
    <location>
        <begin position="1"/>
        <end position="19"/>
    </location>
</feature>
<dbReference type="AlphaFoldDB" id="E1ZD51"/>
<dbReference type="GO" id="GO:0031464">
    <property type="term" value="C:Cul4A-RING E3 ubiquitin ligase complex"/>
    <property type="evidence" value="ECO:0007669"/>
    <property type="project" value="TreeGrafter"/>
</dbReference>
<dbReference type="Pfam" id="PF01925">
    <property type="entry name" value="TauE"/>
    <property type="match status" value="1"/>
</dbReference>
<dbReference type="Proteomes" id="UP000008141">
    <property type="component" value="Unassembled WGS sequence"/>
</dbReference>
<evidence type="ECO:0000256" key="4">
    <source>
        <dbReference type="ARBA" id="ARBA00022989"/>
    </source>
</evidence>
<proteinExistence type="inferred from homology"/>
<feature type="transmembrane region" description="Helical" evidence="7">
    <location>
        <begin position="593"/>
        <end position="615"/>
    </location>
</feature>
<feature type="transmembrane region" description="Helical" evidence="7">
    <location>
        <begin position="200"/>
        <end position="218"/>
    </location>
</feature>
<comment type="similarity">
    <text evidence="2">Belongs to the 4-toluene sulfonate uptake permease (TSUP) (TC 2.A.102) family.</text>
</comment>
<feature type="chain" id="PRO_5003156204" description="Membrane transporter protein" evidence="8">
    <location>
        <begin position="20"/>
        <end position="670"/>
    </location>
</feature>
<feature type="transmembrane region" description="Helical" evidence="7">
    <location>
        <begin position="624"/>
        <end position="642"/>
    </location>
</feature>
<dbReference type="GO" id="GO:0016020">
    <property type="term" value="C:membrane"/>
    <property type="evidence" value="ECO:0007669"/>
    <property type="project" value="UniProtKB-SubCell"/>
</dbReference>
<reference evidence="9 10" key="1">
    <citation type="journal article" date="2010" name="Plant Cell">
        <title>The Chlorella variabilis NC64A genome reveals adaptation to photosymbiosis, coevolution with viruses, and cryptic sex.</title>
        <authorList>
            <person name="Blanc G."/>
            <person name="Duncan G."/>
            <person name="Agarkova I."/>
            <person name="Borodovsky M."/>
            <person name="Gurnon J."/>
            <person name="Kuo A."/>
            <person name="Lindquist E."/>
            <person name="Lucas S."/>
            <person name="Pangilinan J."/>
            <person name="Polle J."/>
            <person name="Salamov A."/>
            <person name="Terry A."/>
            <person name="Yamada T."/>
            <person name="Dunigan D.D."/>
            <person name="Grigoriev I.V."/>
            <person name="Claverie J.M."/>
            <person name="Van Etten J.L."/>
        </authorList>
    </citation>
    <scope>NUCLEOTIDE SEQUENCE [LARGE SCALE GENOMIC DNA]</scope>
    <source>
        <strain evidence="9 10">NC64A</strain>
    </source>
</reference>
<feature type="transmembrane region" description="Helical" evidence="7">
    <location>
        <begin position="515"/>
        <end position="538"/>
    </location>
</feature>
<evidence type="ECO:0000256" key="1">
    <source>
        <dbReference type="ARBA" id="ARBA00004141"/>
    </source>
</evidence>
<feature type="region of interest" description="Disordered" evidence="6">
    <location>
        <begin position="277"/>
        <end position="355"/>
    </location>
</feature>
<accession>E1ZD51</accession>